<dbReference type="FunFam" id="2.10.250.10:FF:000002">
    <property type="entry name" value="Calreticulin"/>
    <property type="match status" value="1"/>
</dbReference>
<dbReference type="GO" id="GO:0005788">
    <property type="term" value="C:endoplasmic reticulum lumen"/>
    <property type="evidence" value="ECO:0007669"/>
    <property type="project" value="UniProtKB-SubCell"/>
</dbReference>
<comment type="subcellular location">
    <subcellularLocation>
        <location evidence="1">Endoplasmic reticulum lumen</location>
    </subcellularLocation>
    <subcellularLocation>
        <location evidence="2">Endoplasmic reticulum membrane</location>
        <topology evidence="2">Single-pass membrane protein</topology>
    </subcellularLocation>
</comment>
<dbReference type="Gene3D" id="2.10.250.10">
    <property type="entry name" value="Calreticulin/calnexin, P domain"/>
    <property type="match status" value="1"/>
</dbReference>
<reference evidence="18 19" key="1">
    <citation type="submission" date="2012-04" db="EMBL/GenBank/DDBJ databases">
        <title>The Genome Sequence of Saprolegnia declina VS20.</title>
        <authorList>
            <consortium name="The Broad Institute Genome Sequencing Platform"/>
            <person name="Russ C."/>
            <person name="Nusbaum C."/>
            <person name="Tyler B."/>
            <person name="van West P."/>
            <person name="Dieguez-Uribeondo J."/>
            <person name="de Bruijn I."/>
            <person name="Tripathy S."/>
            <person name="Jiang R."/>
            <person name="Young S.K."/>
            <person name="Zeng Q."/>
            <person name="Gargeya S."/>
            <person name="Fitzgerald M."/>
            <person name="Haas B."/>
            <person name="Abouelleil A."/>
            <person name="Alvarado L."/>
            <person name="Arachchi H.M."/>
            <person name="Berlin A."/>
            <person name="Chapman S.B."/>
            <person name="Goldberg J."/>
            <person name="Griggs A."/>
            <person name="Gujja S."/>
            <person name="Hansen M."/>
            <person name="Howarth C."/>
            <person name="Imamovic A."/>
            <person name="Larimer J."/>
            <person name="McCowen C."/>
            <person name="Montmayeur A."/>
            <person name="Murphy C."/>
            <person name="Neiman D."/>
            <person name="Pearson M."/>
            <person name="Priest M."/>
            <person name="Roberts A."/>
            <person name="Saif S."/>
            <person name="Shea T."/>
            <person name="Sisk P."/>
            <person name="Sykes S."/>
            <person name="Wortman J."/>
            <person name="Nusbaum C."/>
            <person name="Birren B."/>
        </authorList>
    </citation>
    <scope>NUCLEOTIDE SEQUENCE [LARGE SCALE GENOMIC DNA]</scope>
    <source>
        <strain evidence="18 19">VS20</strain>
    </source>
</reference>
<dbReference type="Proteomes" id="UP000030762">
    <property type="component" value="Unassembled WGS sequence"/>
</dbReference>
<keyword evidence="12 16" id="KW-1133">Transmembrane helix</keyword>
<evidence type="ECO:0000313" key="19">
    <source>
        <dbReference type="Proteomes" id="UP000030762"/>
    </source>
</evidence>
<keyword evidence="9 16" id="KW-0256">Endoplasmic reticulum</keyword>
<keyword evidence="15" id="KW-1015">Disulfide bond</keyword>
<evidence type="ECO:0000256" key="3">
    <source>
        <dbReference type="ARBA" id="ARBA00010983"/>
    </source>
</evidence>
<dbReference type="PANTHER" id="PTHR11073">
    <property type="entry name" value="CALRETICULIN AND CALNEXIN"/>
    <property type="match status" value="1"/>
</dbReference>
<dbReference type="GO" id="GO:0036503">
    <property type="term" value="P:ERAD pathway"/>
    <property type="evidence" value="ECO:0007669"/>
    <property type="project" value="TreeGrafter"/>
</dbReference>
<keyword evidence="14 16" id="KW-0143">Chaperone</keyword>
<evidence type="ECO:0000256" key="17">
    <source>
        <dbReference type="SAM" id="MobiDB-lite"/>
    </source>
</evidence>
<evidence type="ECO:0000256" key="13">
    <source>
        <dbReference type="ARBA" id="ARBA00023136"/>
    </source>
</evidence>
<organism evidence="18 19">
    <name type="scientific">Saprolegnia diclina (strain VS20)</name>
    <dbReference type="NCBI Taxonomy" id="1156394"/>
    <lineage>
        <taxon>Eukaryota</taxon>
        <taxon>Sar</taxon>
        <taxon>Stramenopiles</taxon>
        <taxon>Oomycota</taxon>
        <taxon>Saprolegniomycetes</taxon>
        <taxon>Saprolegniales</taxon>
        <taxon>Saprolegniaceae</taxon>
        <taxon>Saprolegnia</taxon>
    </lineage>
</organism>
<feature type="region of interest" description="Disordered" evidence="17">
    <location>
        <begin position="463"/>
        <end position="514"/>
    </location>
</feature>
<dbReference type="InParanoid" id="T0SF64"/>
<dbReference type="PRINTS" id="PR00626">
    <property type="entry name" value="CALRETICULIN"/>
</dbReference>
<feature type="transmembrane region" description="Helical" evidence="16">
    <location>
        <begin position="431"/>
        <end position="452"/>
    </location>
</feature>
<protein>
    <recommendedName>
        <fullName evidence="20">Calnexin</fullName>
    </recommendedName>
</protein>
<keyword evidence="13 16" id="KW-0472">Membrane</keyword>
<dbReference type="GO" id="GO:0030246">
    <property type="term" value="F:carbohydrate binding"/>
    <property type="evidence" value="ECO:0007669"/>
    <property type="project" value="UniProtKB-KW"/>
</dbReference>
<dbReference type="Pfam" id="PF00262">
    <property type="entry name" value="Calreticulin"/>
    <property type="match status" value="2"/>
</dbReference>
<dbReference type="eggNOG" id="KOG0675">
    <property type="taxonomic scope" value="Eukaryota"/>
</dbReference>
<keyword evidence="6 16" id="KW-0732">Signal</keyword>
<evidence type="ECO:0000256" key="16">
    <source>
        <dbReference type="RuleBase" id="RU362126"/>
    </source>
</evidence>
<feature type="disulfide bond" evidence="15">
    <location>
        <begin position="129"/>
        <end position="161"/>
    </location>
</feature>
<dbReference type="PANTHER" id="PTHR11073:SF1">
    <property type="entry name" value="CALNEXIN 14D-RELATED"/>
    <property type="match status" value="1"/>
</dbReference>
<evidence type="ECO:0000256" key="7">
    <source>
        <dbReference type="ARBA" id="ARBA00022734"/>
    </source>
</evidence>
<evidence type="ECO:0000256" key="11">
    <source>
        <dbReference type="ARBA" id="ARBA00022837"/>
    </source>
</evidence>
<evidence type="ECO:0000256" key="8">
    <source>
        <dbReference type="ARBA" id="ARBA00022737"/>
    </source>
</evidence>
<dbReference type="RefSeq" id="XP_008605251.1">
    <property type="nucleotide sequence ID" value="XM_008607029.1"/>
</dbReference>
<keyword evidence="8" id="KW-0677">Repeat</keyword>
<dbReference type="AlphaFoldDB" id="T0SF64"/>
<feature type="region of interest" description="Disordered" evidence="17">
    <location>
        <begin position="255"/>
        <end position="299"/>
    </location>
</feature>
<evidence type="ECO:0000256" key="14">
    <source>
        <dbReference type="ARBA" id="ARBA00023186"/>
    </source>
</evidence>
<dbReference type="OMA" id="SGCGKWE"/>
<evidence type="ECO:0000256" key="1">
    <source>
        <dbReference type="ARBA" id="ARBA00004319"/>
    </source>
</evidence>
<feature type="signal peptide" evidence="16">
    <location>
        <begin position="1"/>
        <end position="21"/>
    </location>
</feature>
<sequence length="514" mass="58208">MVRSVAYLTTAIALALASAEGDVVPSLSAFGVPSTSKAFWAETFQNSTLFDENSVWVKSRHKKYREQKVSVQEGPRLLGTFAQDKALLMEAKAQHYGFGAKLPSSFQLDETKSALIVQYEVKYRDGVNCAGSYLKLLREPADLESLDEKSPFSIMFGPDRCDKTNKVHFIFNHKNPLTHMYEEKHLEISPPAKTEDKLSHVYTLAVHDDNSFEVYADLVAIKKGSLLTHFKPAVNPPKEIDDPSDVRPSTYEETEFIPDPAAQKPEDWDDDAPKTIPNPKITQPDDWDEAEKGPWKQSMMSNPAYRGKWTPPMIENPDYLGEWEPRKIPNPDYYEDAHPARMEPIGAVALEVWSMATNIQIDNLWLGHDLQDAFDFARETWAPKQKAEELAIEMEPAPKPKERPARKKYEPTYYEIAKGYATRGAEYVQTYPLMSAVGTIFALLLLAFVRGLRQDWADELRHEQAEKETPDIRVDDETEVVHLDAKPAKDATDAPVPPDTEGLRQRRPSTTQQA</sequence>
<dbReference type="GO" id="GO:0051082">
    <property type="term" value="F:unfolded protein binding"/>
    <property type="evidence" value="ECO:0007669"/>
    <property type="project" value="InterPro"/>
</dbReference>
<dbReference type="InterPro" id="IPR009033">
    <property type="entry name" value="Calreticulin/calnexin_P_dom_sf"/>
</dbReference>
<evidence type="ECO:0000256" key="9">
    <source>
        <dbReference type="ARBA" id="ARBA00022824"/>
    </source>
</evidence>
<evidence type="ECO:0008006" key="20">
    <source>
        <dbReference type="Google" id="ProtNLM"/>
    </source>
</evidence>
<feature type="compositionally biased region" description="Basic and acidic residues" evidence="17">
    <location>
        <begin position="463"/>
        <end position="492"/>
    </location>
</feature>
<keyword evidence="5" id="KW-0479">Metal-binding</keyword>
<keyword evidence="7" id="KW-0430">Lectin</keyword>
<evidence type="ECO:0000313" key="18">
    <source>
        <dbReference type="EMBL" id="EQC41537.1"/>
    </source>
</evidence>
<dbReference type="GO" id="GO:0005789">
    <property type="term" value="C:endoplasmic reticulum membrane"/>
    <property type="evidence" value="ECO:0007669"/>
    <property type="project" value="UniProtKB-SubCell"/>
</dbReference>
<dbReference type="GO" id="GO:0006457">
    <property type="term" value="P:protein folding"/>
    <property type="evidence" value="ECO:0007669"/>
    <property type="project" value="InterPro"/>
</dbReference>
<evidence type="ECO:0000256" key="5">
    <source>
        <dbReference type="ARBA" id="ARBA00022723"/>
    </source>
</evidence>
<dbReference type="Gene3D" id="2.60.120.200">
    <property type="match status" value="1"/>
</dbReference>
<dbReference type="OrthoDB" id="1938156at2759"/>
<comment type="similarity">
    <text evidence="3 16">Belongs to the calreticulin family.</text>
</comment>
<dbReference type="InterPro" id="IPR013320">
    <property type="entry name" value="ConA-like_dom_sf"/>
</dbReference>
<keyword evidence="11" id="KW-0106">Calcium</keyword>
<dbReference type="SUPFAM" id="SSF63887">
    <property type="entry name" value="P-domain of calnexin/calreticulin"/>
    <property type="match status" value="1"/>
</dbReference>
<dbReference type="VEuPathDB" id="FungiDB:SDRG_01500"/>
<gene>
    <name evidence="18" type="ORF">SDRG_01500</name>
</gene>
<evidence type="ECO:0000256" key="6">
    <source>
        <dbReference type="ARBA" id="ARBA00022729"/>
    </source>
</evidence>
<keyword evidence="10" id="KW-0862">Zinc</keyword>
<dbReference type="GO" id="GO:0005509">
    <property type="term" value="F:calcium ion binding"/>
    <property type="evidence" value="ECO:0007669"/>
    <property type="project" value="InterPro"/>
</dbReference>
<keyword evidence="19" id="KW-1185">Reference proteome</keyword>
<evidence type="ECO:0000256" key="15">
    <source>
        <dbReference type="PIRSR" id="PIRSR601580-3"/>
    </source>
</evidence>
<feature type="chain" id="PRO_5005146989" description="Calnexin" evidence="16">
    <location>
        <begin position="22"/>
        <end position="514"/>
    </location>
</feature>
<evidence type="ECO:0000256" key="4">
    <source>
        <dbReference type="ARBA" id="ARBA00022692"/>
    </source>
</evidence>
<evidence type="ECO:0000256" key="12">
    <source>
        <dbReference type="ARBA" id="ARBA00022989"/>
    </source>
</evidence>
<dbReference type="EMBL" id="JH767134">
    <property type="protein sequence ID" value="EQC41537.1"/>
    <property type="molecule type" value="Genomic_DNA"/>
</dbReference>
<name>T0SF64_SAPDV</name>
<accession>T0SF64</accession>
<dbReference type="SUPFAM" id="SSF49899">
    <property type="entry name" value="Concanavalin A-like lectins/glucanases"/>
    <property type="match status" value="1"/>
</dbReference>
<evidence type="ECO:0000256" key="10">
    <source>
        <dbReference type="ARBA" id="ARBA00022833"/>
    </source>
</evidence>
<evidence type="ECO:0000256" key="2">
    <source>
        <dbReference type="ARBA" id="ARBA00004389"/>
    </source>
</evidence>
<dbReference type="InterPro" id="IPR001580">
    <property type="entry name" value="Calret/calnex"/>
</dbReference>
<dbReference type="GeneID" id="19942227"/>
<dbReference type="STRING" id="1156394.T0SF64"/>
<proteinExistence type="inferred from homology"/>
<keyword evidence="4 16" id="KW-0812">Transmembrane</keyword>